<dbReference type="InterPro" id="IPR036410">
    <property type="entry name" value="HSP_DnaJ_Cys-rich_dom_sf"/>
</dbReference>
<evidence type="ECO:0000313" key="2">
    <source>
        <dbReference type="Proteomes" id="UP000605361"/>
    </source>
</evidence>
<reference evidence="1" key="1">
    <citation type="submission" date="2020-11" db="EMBL/GenBank/DDBJ databases">
        <title>Whole-genome analyses of Nonomuraea sp. K274.</title>
        <authorList>
            <person name="Veyisoglu A."/>
        </authorList>
    </citation>
    <scope>NUCLEOTIDE SEQUENCE</scope>
    <source>
        <strain evidence="1">K274</strain>
    </source>
</reference>
<sequence>MVCAATPFGACRHCHGVGKTLKPNGHLKRWCHRCDGTGLRLRWGRRLFNYLRQLHRAGTR</sequence>
<proteinExistence type="predicted"/>
<dbReference type="AlphaFoldDB" id="A0A931A964"/>
<dbReference type="Proteomes" id="UP000605361">
    <property type="component" value="Unassembled WGS sequence"/>
</dbReference>
<name>A0A931A964_9ACTN</name>
<gene>
    <name evidence="1" type="ORF">ITP53_07995</name>
</gene>
<comment type="caution">
    <text evidence="1">The sequence shown here is derived from an EMBL/GenBank/DDBJ whole genome shotgun (WGS) entry which is preliminary data.</text>
</comment>
<accession>A0A931A964</accession>
<organism evidence="1 2">
    <name type="scientific">Nonomuraea cypriaca</name>
    <dbReference type="NCBI Taxonomy" id="1187855"/>
    <lineage>
        <taxon>Bacteria</taxon>
        <taxon>Bacillati</taxon>
        <taxon>Actinomycetota</taxon>
        <taxon>Actinomycetes</taxon>
        <taxon>Streptosporangiales</taxon>
        <taxon>Streptosporangiaceae</taxon>
        <taxon>Nonomuraea</taxon>
    </lineage>
</organism>
<keyword evidence="2" id="KW-1185">Reference proteome</keyword>
<dbReference type="SUPFAM" id="SSF57938">
    <property type="entry name" value="DnaJ/Hsp40 cysteine-rich domain"/>
    <property type="match status" value="1"/>
</dbReference>
<evidence type="ECO:0000313" key="1">
    <source>
        <dbReference type="EMBL" id="MBF8185680.1"/>
    </source>
</evidence>
<protein>
    <submittedName>
        <fullName evidence="1">Uncharacterized protein</fullName>
    </submittedName>
</protein>
<dbReference type="EMBL" id="JADOGI010000016">
    <property type="protein sequence ID" value="MBF8185680.1"/>
    <property type="molecule type" value="Genomic_DNA"/>
</dbReference>